<keyword evidence="7" id="KW-1185">Reference proteome</keyword>
<dbReference type="InterPro" id="IPR001647">
    <property type="entry name" value="HTH_TetR"/>
</dbReference>
<proteinExistence type="predicted"/>
<name>A0A3N0GTL7_9ACTN</name>
<dbReference type="Gene3D" id="1.10.357.10">
    <property type="entry name" value="Tetracycline Repressor, domain 2"/>
    <property type="match status" value="1"/>
</dbReference>
<dbReference type="Pfam" id="PF02909">
    <property type="entry name" value="TetR_C_1"/>
    <property type="match status" value="1"/>
</dbReference>
<dbReference type="OrthoDB" id="329481at2"/>
<protein>
    <submittedName>
        <fullName evidence="6">TetR/AcrR family transcriptional regulator</fullName>
    </submittedName>
</protein>
<sequence>MASEPHSFQVGRVKVTAPEAVTEKVAESVAAVVGQVFGGRPGAQGRARKAPSADRLSADRIVEVAVDQMRERGYDAVTMRSIAKELGTGPASLYAHVANRAELDQLVVGWVCGQWQVPDPDPEHWDDQLRDCLKDMLAIYRANPGVARCTLGMIPLQPGLLVTVERLIALLKAGDVPDQYCAWFTDVSALYVASVAVEEDIWRERHRGQDADESATGEHLDEDAAIDQVRQVFESLPAEHFPLLRSMAATMTTGSADERFGFGVDLLVGGLKALSER</sequence>
<reference evidence="6 7" key="1">
    <citation type="submission" date="2018-11" db="EMBL/GenBank/DDBJ databases">
        <authorList>
            <person name="Li F."/>
        </authorList>
    </citation>
    <scope>NUCLEOTIDE SEQUENCE [LARGE SCALE GENOMIC DNA]</scope>
    <source>
        <strain evidence="6 7">Gsoil 818</strain>
    </source>
</reference>
<dbReference type="GO" id="GO:0003700">
    <property type="term" value="F:DNA-binding transcription factor activity"/>
    <property type="evidence" value="ECO:0007669"/>
    <property type="project" value="TreeGrafter"/>
</dbReference>
<dbReference type="Pfam" id="PF00440">
    <property type="entry name" value="TetR_N"/>
    <property type="match status" value="1"/>
</dbReference>
<dbReference type="GO" id="GO:0000976">
    <property type="term" value="F:transcription cis-regulatory region binding"/>
    <property type="evidence" value="ECO:0007669"/>
    <property type="project" value="TreeGrafter"/>
</dbReference>
<dbReference type="InterPro" id="IPR009057">
    <property type="entry name" value="Homeodomain-like_sf"/>
</dbReference>
<evidence type="ECO:0000313" key="7">
    <source>
        <dbReference type="Proteomes" id="UP000279994"/>
    </source>
</evidence>
<evidence type="ECO:0000256" key="3">
    <source>
        <dbReference type="ARBA" id="ARBA00023163"/>
    </source>
</evidence>
<evidence type="ECO:0000313" key="6">
    <source>
        <dbReference type="EMBL" id="RNM15814.1"/>
    </source>
</evidence>
<dbReference type="InterPro" id="IPR004111">
    <property type="entry name" value="Repressor_TetR_C"/>
</dbReference>
<accession>A0A3N0GTL7</accession>
<dbReference type="PROSITE" id="PS50977">
    <property type="entry name" value="HTH_TETR_2"/>
    <property type="match status" value="1"/>
</dbReference>
<keyword evidence="3" id="KW-0804">Transcription</keyword>
<dbReference type="PANTHER" id="PTHR30055">
    <property type="entry name" value="HTH-TYPE TRANSCRIPTIONAL REGULATOR RUTR"/>
    <property type="match status" value="1"/>
</dbReference>
<dbReference type="Proteomes" id="UP000279994">
    <property type="component" value="Unassembled WGS sequence"/>
</dbReference>
<dbReference type="InterPro" id="IPR050109">
    <property type="entry name" value="HTH-type_TetR-like_transc_reg"/>
</dbReference>
<dbReference type="SUPFAM" id="SSF46689">
    <property type="entry name" value="Homeodomain-like"/>
    <property type="match status" value="1"/>
</dbReference>
<feature type="DNA-binding region" description="H-T-H motif" evidence="4">
    <location>
        <begin position="78"/>
        <end position="97"/>
    </location>
</feature>
<gene>
    <name evidence="6" type="ORF">EFL26_06470</name>
</gene>
<dbReference type="InterPro" id="IPR036271">
    <property type="entry name" value="Tet_transcr_reg_TetR-rel_C_sf"/>
</dbReference>
<keyword evidence="1" id="KW-0805">Transcription regulation</keyword>
<evidence type="ECO:0000259" key="5">
    <source>
        <dbReference type="PROSITE" id="PS50977"/>
    </source>
</evidence>
<dbReference type="AlphaFoldDB" id="A0A3N0GTL7"/>
<dbReference type="SUPFAM" id="SSF48498">
    <property type="entry name" value="Tetracyclin repressor-like, C-terminal domain"/>
    <property type="match status" value="1"/>
</dbReference>
<feature type="domain" description="HTH tetR-type" evidence="5">
    <location>
        <begin position="55"/>
        <end position="115"/>
    </location>
</feature>
<keyword evidence="2 4" id="KW-0238">DNA-binding</keyword>
<dbReference type="RefSeq" id="WP_123222065.1">
    <property type="nucleotide sequence ID" value="NZ_RJSF01000019.1"/>
</dbReference>
<organism evidence="6 7">
    <name type="scientific">Nocardioides pocheonensis</name>
    <dbReference type="NCBI Taxonomy" id="661485"/>
    <lineage>
        <taxon>Bacteria</taxon>
        <taxon>Bacillati</taxon>
        <taxon>Actinomycetota</taxon>
        <taxon>Actinomycetes</taxon>
        <taxon>Propionibacteriales</taxon>
        <taxon>Nocardioidaceae</taxon>
        <taxon>Nocardioides</taxon>
    </lineage>
</organism>
<dbReference type="GO" id="GO:0045892">
    <property type="term" value="P:negative regulation of DNA-templated transcription"/>
    <property type="evidence" value="ECO:0007669"/>
    <property type="project" value="InterPro"/>
</dbReference>
<evidence type="ECO:0000256" key="2">
    <source>
        <dbReference type="ARBA" id="ARBA00023125"/>
    </source>
</evidence>
<dbReference type="PANTHER" id="PTHR30055:SF151">
    <property type="entry name" value="TRANSCRIPTIONAL REGULATORY PROTEIN"/>
    <property type="match status" value="1"/>
</dbReference>
<evidence type="ECO:0000256" key="1">
    <source>
        <dbReference type="ARBA" id="ARBA00023015"/>
    </source>
</evidence>
<evidence type="ECO:0000256" key="4">
    <source>
        <dbReference type="PROSITE-ProRule" id="PRU00335"/>
    </source>
</evidence>
<comment type="caution">
    <text evidence="6">The sequence shown here is derived from an EMBL/GenBank/DDBJ whole genome shotgun (WGS) entry which is preliminary data.</text>
</comment>
<dbReference type="EMBL" id="RJSF01000019">
    <property type="protein sequence ID" value="RNM15814.1"/>
    <property type="molecule type" value="Genomic_DNA"/>
</dbReference>